<protein>
    <submittedName>
        <fullName evidence="2">Uncharacterized protein</fullName>
    </submittedName>
</protein>
<dbReference type="RefSeq" id="WP_078762038.1">
    <property type="nucleotide sequence ID" value="NZ_FUWS01000006.1"/>
</dbReference>
<dbReference type="OrthoDB" id="3436657at2"/>
<dbReference type="AlphaFoldDB" id="A0A1T4RE46"/>
<sequence>MSTVEDPLLRLLQRHYGDRWAIRRTSHLWIATVRDRDVDHAPTLVEHDIEDFVRELEHPPPGSGRSLLSSGWLHSRLDPLDTDDDAYYQDDRSKS</sequence>
<evidence type="ECO:0000256" key="1">
    <source>
        <dbReference type="SAM" id="MobiDB-lite"/>
    </source>
</evidence>
<feature type="region of interest" description="Disordered" evidence="1">
    <location>
        <begin position="74"/>
        <end position="95"/>
    </location>
</feature>
<proteinExistence type="predicted"/>
<organism evidence="2 3">
    <name type="scientific">Marinactinospora thermotolerans DSM 45154</name>
    <dbReference type="NCBI Taxonomy" id="1122192"/>
    <lineage>
        <taxon>Bacteria</taxon>
        <taxon>Bacillati</taxon>
        <taxon>Actinomycetota</taxon>
        <taxon>Actinomycetes</taxon>
        <taxon>Streptosporangiales</taxon>
        <taxon>Nocardiopsidaceae</taxon>
        <taxon>Marinactinospora</taxon>
    </lineage>
</organism>
<accession>A0A1T4RE46</accession>
<keyword evidence="3" id="KW-1185">Reference proteome</keyword>
<gene>
    <name evidence="2" type="ORF">SAMN02745673_02747</name>
</gene>
<dbReference type="EMBL" id="FUWS01000006">
    <property type="protein sequence ID" value="SKA14294.1"/>
    <property type="molecule type" value="Genomic_DNA"/>
</dbReference>
<dbReference type="Proteomes" id="UP000190637">
    <property type="component" value="Unassembled WGS sequence"/>
</dbReference>
<evidence type="ECO:0000313" key="3">
    <source>
        <dbReference type="Proteomes" id="UP000190637"/>
    </source>
</evidence>
<evidence type="ECO:0000313" key="2">
    <source>
        <dbReference type="EMBL" id="SKA14294.1"/>
    </source>
</evidence>
<name>A0A1T4RE46_9ACTN</name>
<reference evidence="2 3" key="1">
    <citation type="submission" date="2017-02" db="EMBL/GenBank/DDBJ databases">
        <authorList>
            <person name="Peterson S.W."/>
        </authorList>
    </citation>
    <scope>NUCLEOTIDE SEQUENCE [LARGE SCALE GENOMIC DNA]</scope>
    <source>
        <strain evidence="2 3">DSM 45154</strain>
    </source>
</reference>
<dbReference type="STRING" id="1122192.SAMN02745673_02747"/>